<feature type="non-terminal residue" evidence="1">
    <location>
        <position position="1"/>
    </location>
</feature>
<dbReference type="EMBL" id="VTPC01001916">
    <property type="protein sequence ID" value="KAF2900989.1"/>
    <property type="molecule type" value="Genomic_DNA"/>
</dbReference>
<dbReference type="Proteomes" id="UP000801492">
    <property type="component" value="Unassembled WGS sequence"/>
</dbReference>
<comment type="caution">
    <text evidence="1">The sequence shown here is derived from an EMBL/GenBank/DDBJ whole genome shotgun (WGS) entry which is preliminary data.</text>
</comment>
<reference evidence="1" key="1">
    <citation type="submission" date="2019-08" db="EMBL/GenBank/DDBJ databases">
        <title>The genome of the North American firefly Photinus pyralis.</title>
        <authorList>
            <consortium name="Photinus pyralis genome working group"/>
            <person name="Fallon T.R."/>
            <person name="Sander Lower S.E."/>
            <person name="Weng J.-K."/>
        </authorList>
    </citation>
    <scope>NUCLEOTIDE SEQUENCE</scope>
    <source>
        <strain evidence="1">TRF0915ILg1</strain>
        <tissue evidence="1">Whole body</tissue>
    </source>
</reference>
<accession>A0A8K0GIC2</accession>
<evidence type="ECO:0000313" key="1">
    <source>
        <dbReference type="EMBL" id="KAF2900989.1"/>
    </source>
</evidence>
<proteinExistence type="predicted"/>
<name>A0A8K0GIC2_IGNLU</name>
<keyword evidence="2" id="KW-1185">Reference proteome</keyword>
<gene>
    <name evidence="1" type="ORF">ILUMI_05195</name>
</gene>
<dbReference type="AlphaFoldDB" id="A0A8K0GIC2"/>
<sequence>KGCAREVGVCGNLRKEQKKQVEMSLDPNCLYQISTHLRDQDYLNFCQEFNIKMELDNFSDWYICRNTMELYHAGLNLSKAFNIINRGCDGSLFSEEFIREYKDNIHFALWSHMSRNQKLSEEFIREFQDYVDWFYISGYQELSKDFIKEFKDQLHWRAGRRCVKLNTS</sequence>
<dbReference type="OrthoDB" id="6435220at2759"/>
<dbReference type="Gene3D" id="1.20.5.240">
    <property type="match status" value="1"/>
</dbReference>
<organism evidence="1 2">
    <name type="scientific">Ignelater luminosus</name>
    <name type="common">Cucubano</name>
    <name type="synonym">Pyrophorus luminosus</name>
    <dbReference type="NCBI Taxonomy" id="2038154"/>
    <lineage>
        <taxon>Eukaryota</taxon>
        <taxon>Metazoa</taxon>
        <taxon>Ecdysozoa</taxon>
        <taxon>Arthropoda</taxon>
        <taxon>Hexapoda</taxon>
        <taxon>Insecta</taxon>
        <taxon>Pterygota</taxon>
        <taxon>Neoptera</taxon>
        <taxon>Endopterygota</taxon>
        <taxon>Coleoptera</taxon>
        <taxon>Polyphaga</taxon>
        <taxon>Elateriformia</taxon>
        <taxon>Elateroidea</taxon>
        <taxon>Elateridae</taxon>
        <taxon>Agrypninae</taxon>
        <taxon>Pyrophorini</taxon>
        <taxon>Ignelater</taxon>
    </lineage>
</organism>
<protein>
    <submittedName>
        <fullName evidence="1">Uncharacterized protein</fullName>
    </submittedName>
</protein>
<feature type="non-terminal residue" evidence="1">
    <location>
        <position position="168"/>
    </location>
</feature>
<evidence type="ECO:0000313" key="2">
    <source>
        <dbReference type="Proteomes" id="UP000801492"/>
    </source>
</evidence>